<evidence type="ECO:0008006" key="3">
    <source>
        <dbReference type="Google" id="ProtNLM"/>
    </source>
</evidence>
<dbReference type="Pfam" id="PF02452">
    <property type="entry name" value="PemK_toxin"/>
    <property type="match status" value="1"/>
</dbReference>
<sequence length="135" mass="16420">MHITEENMVTQFHRWTVLKIQLHTSPQREIYFREKEIWWASLGCNIGFEQDGKHNRFERPILVLRKFNKHTLWSLPFTSRNKTCKYYYQLEYKGRNSAIILSQLRLISSKRLLRKVGIVSKEHFEEVKKRIKDLL</sequence>
<dbReference type="SUPFAM" id="SSF50118">
    <property type="entry name" value="Cell growth inhibitor/plasmid maintenance toxic component"/>
    <property type="match status" value="1"/>
</dbReference>
<dbReference type="Gene3D" id="2.30.30.110">
    <property type="match status" value="1"/>
</dbReference>
<evidence type="ECO:0000313" key="1">
    <source>
        <dbReference type="EMBL" id="OGY72204.1"/>
    </source>
</evidence>
<dbReference type="AlphaFoldDB" id="A0A1G2A5U3"/>
<reference evidence="1 2" key="1">
    <citation type="journal article" date="2016" name="Nat. Commun.">
        <title>Thousands of microbial genomes shed light on interconnected biogeochemical processes in an aquifer system.</title>
        <authorList>
            <person name="Anantharaman K."/>
            <person name="Brown C.T."/>
            <person name="Hug L.A."/>
            <person name="Sharon I."/>
            <person name="Castelle C.J."/>
            <person name="Probst A.J."/>
            <person name="Thomas B.C."/>
            <person name="Singh A."/>
            <person name="Wilkins M.J."/>
            <person name="Karaoz U."/>
            <person name="Brodie E.L."/>
            <person name="Williams K.H."/>
            <person name="Hubbard S.S."/>
            <person name="Banfield J.F."/>
        </authorList>
    </citation>
    <scope>NUCLEOTIDE SEQUENCE [LARGE SCALE GENOMIC DNA]</scope>
</reference>
<accession>A0A1G2A5U3</accession>
<dbReference type="EMBL" id="MHJU01000041">
    <property type="protein sequence ID" value="OGY72204.1"/>
    <property type="molecule type" value="Genomic_DNA"/>
</dbReference>
<gene>
    <name evidence="1" type="ORF">A3H61_05455</name>
</gene>
<protein>
    <recommendedName>
        <fullName evidence="3">Toxin-antitoxin system protein</fullName>
    </recommendedName>
</protein>
<dbReference type="Proteomes" id="UP000178315">
    <property type="component" value="Unassembled WGS sequence"/>
</dbReference>
<name>A0A1G2A5U3_9BACT</name>
<evidence type="ECO:0000313" key="2">
    <source>
        <dbReference type="Proteomes" id="UP000178315"/>
    </source>
</evidence>
<comment type="caution">
    <text evidence="1">The sequence shown here is derived from an EMBL/GenBank/DDBJ whole genome shotgun (WGS) entry which is preliminary data.</text>
</comment>
<organism evidence="1 2">
    <name type="scientific">Candidatus Jacksonbacteria bacterium RIFCSPLOWO2_02_FULL_44_20</name>
    <dbReference type="NCBI Taxonomy" id="1798460"/>
    <lineage>
        <taxon>Bacteria</taxon>
        <taxon>Candidatus Jacksoniibacteriota</taxon>
    </lineage>
</organism>
<proteinExistence type="predicted"/>
<dbReference type="InterPro" id="IPR011067">
    <property type="entry name" value="Plasmid_toxin/cell-grow_inhib"/>
</dbReference>
<dbReference type="GO" id="GO:0003677">
    <property type="term" value="F:DNA binding"/>
    <property type="evidence" value="ECO:0007669"/>
    <property type="project" value="InterPro"/>
</dbReference>
<dbReference type="InterPro" id="IPR003477">
    <property type="entry name" value="PemK-like"/>
</dbReference>